<proteinExistence type="predicted"/>
<organism evidence="2 3">
    <name type="scientific">Hydrogenophaga crocea</name>
    <dbReference type="NCBI Taxonomy" id="2716225"/>
    <lineage>
        <taxon>Bacteria</taxon>
        <taxon>Pseudomonadati</taxon>
        <taxon>Pseudomonadota</taxon>
        <taxon>Betaproteobacteria</taxon>
        <taxon>Burkholderiales</taxon>
        <taxon>Comamonadaceae</taxon>
        <taxon>Hydrogenophaga</taxon>
    </lineage>
</organism>
<dbReference type="Pfam" id="PF01381">
    <property type="entry name" value="HTH_3"/>
    <property type="match status" value="1"/>
</dbReference>
<dbReference type="Proteomes" id="UP000503162">
    <property type="component" value="Chromosome"/>
</dbReference>
<gene>
    <name evidence="2" type="ORF">G9Q37_00755</name>
</gene>
<dbReference type="RefSeq" id="WP_166223128.1">
    <property type="nucleotide sequence ID" value="NZ_CP049989.1"/>
</dbReference>
<evidence type="ECO:0000313" key="2">
    <source>
        <dbReference type="EMBL" id="QIM50762.1"/>
    </source>
</evidence>
<accession>A0A6G8IC85</accession>
<name>A0A6G8IC85_9BURK</name>
<reference evidence="2 3" key="1">
    <citation type="submission" date="2020-03" db="EMBL/GenBank/DDBJ databases">
        <title>Hydrogenophaga sp. nov. isolated from cyanobacterial mat.</title>
        <authorList>
            <person name="Thorat V."/>
            <person name="Kirdat K."/>
            <person name="Tiwarekar B."/>
            <person name="Costa E.D."/>
            <person name="Yadav A."/>
        </authorList>
    </citation>
    <scope>NUCLEOTIDE SEQUENCE [LARGE SCALE GENOMIC DNA]</scope>
    <source>
        <strain evidence="2 3">BA0156</strain>
    </source>
</reference>
<sequence length="87" mass="9912">MRSTQNPDLMQAFAAEVKARRGELGISQEELAHRAAVNRTFVAKVELAQNQPSLTVLHKLSLGLEMDLPELLRLTLLRYKRLKRTKT</sequence>
<dbReference type="InterPro" id="IPR010982">
    <property type="entry name" value="Lambda_DNA-bd_dom_sf"/>
</dbReference>
<dbReference type="PROSITE" id="PS50943">
    <property type="entry name" value="HTH_CROC1"/>
    <property type="match status" value="1"/>
</dbReference>
<dbReference type="EMBL" id="CP049989">
    <property type="protein sequence ID" value="QIM50762.1"/>
    <property type="molecule type" value="Genomic_DNA"/>
</dbReference>
<evidence type="ECO:0000313" key="3">
    <source>
        <dbReference type="Proteomes" id="UP000503162"/>
    </source>
</evidence>
<dbReference type="SUPFAM" id="SSF47413">
    <property type="entry name" value="lambda repressor-like DNA-binding domains"/>
    <property type="match status" value="1"/>
</dbReference>
<keyword evidence="3" id="KW-1185">Reference proteome</keyword>
<dbReference type="AlphaFoldDB" id="A0A6G8IC85"/>
<dbReference type="InterPro" id="IPR001387">
    <property type="entry name" value="Cro/C1-type_HTH"/>
</dbReference>
<dbReference type="SMART" id="SM00530">
    <property type="entry name" value="HTH_XRE"/>
    <property type="match status" value="1"/>
</dbReference>
<protein>
    <submittedName>
        <fullName evidence="2">Helix-turn-helix domain-containing protein</fullName>
    </submittedName>
</protein>
<dbReference type="Gene3D" id="1.10.260.40">
    <property type="entry name" value="lambda repressor-like DNA-binding domains"/>
    <property type="match status" value="1"/>
</dbReference>
<feature type="domain" description="HTH cro/C1-type" evidence="1">
    <location>
        <begin position="17"/>
        <end position="71"/>
    </location>
</feature>
<dbReference type="GO" id="GO:0003677">
    <property type="term" value="F:DNA binding"/>
    <property type="evidence" value="ECO:0007669"/>
    <property type="project" value="InterPro"/>
</dbReference>
<dbReference type="CDD" id="cd00093">
    <property type="entry name" value="HTH_XRE"/>
    <property type="match status" value="1"/>
</dbReference>
<evidence type="ECO:0000259" key="1">
    <source>
        <dbReference type="PROSITE" id="PS50943"/>
    </source>
</evidence>
<dbReference type="KEGG" id="hcz:G9Q37_00755"/>